<protein>
    <submittedName>
        <fullName evidence="1">Uncharacterized protein</fullName>
    </submittedName>
</protein>
<dbReference type="EMBL" id="CP137852">
    <property type="protein sequence ID" value="WPB87232.1"/>
    <property type="molecule type" value="Genomic_DNA"/>
</dbReference>
<organism evidence="1 2">
    <name type="scientific">Sediminicoccus rosea</name>
    <dbReference type="NCBI Taxonomy" id="1225128"/>
    <lineage>
        <taxon>Bacteria</taxon>
        <taxon>Pseudomonadati</taxon>
        <taxon>Pseudomonadota</taxon>
        <taxon>Alphaproteobacteria</taxon>
        <taxon>Acetobacterales</taxon>
        <taxon>Roseomonadaceae</taxon>
        <taxon>Sediminicoccus</taxon>
    </lineage>
</organism>
<evidence type="ECO:0000313" key="1">
    <source>
        <dbReference type="EMBL" id="WPB87232.1"/>
    </source>
</evidence>
<sequence length="208" mass="21576">MRLILQRWPGGTRLWLGAAPQPLHLPPEGNRLGLHLPRAAPASTLVVETLGGPARRAAPAAGWVVLELPAAPLAVRAEGAPFQLSGSLGEGPASPACRLWQAAPELIPEDHWRRARILGDGAVLAAAAGPARPFVKLGAGEAARITLPPLALPGPLEPILAALRGPLPLAELEGLTLSLRAGAACAVLWEGVQLRPNNRANSEAPSLR</sequence>
<proteinExistence type="predicted"/>
<dbReference type="Proteomes" id="UP001305521">
    <property type="component" value="Chromosome"/>
</dbReference>
<keyword evidence="2" id="KW-1185">Reference proteome</keyword>
<name>A0ABZ0PP47_9PROT</name>
<gene>
    <name evidence="1" type="ORF">R9Z33_10195</name>
</gene>
<evidence type="ECO:0000313" key="2">
    <source>
        <dbReference type="Proteomes" id="UP001305521"/>
    </source>
</evidence>
<reference evidence="1 2" key="1">
    <citation type="submission" date="2023-11" db="EMBL/GenBank/DDBJ databases">
        <title>Arctic aerobic anoxygenic photoheterotroph Sediminicoccus rosea KRV36 adapts its photosynthesis to long days of polar summer.</title>
        <authorList>
            <person name="Tomasch J."/>
            <person name="Kopejtka K."/>
            <person name="Bily T."/>
            <person name="Gardiner A.T."/>
            <person name="Gardian Z."/>
            <person name="Shivaramu S."/>
            <person name="Koblizek M."/>
            <person name="Engelhardt F."/>
            <person name="Kaftan D."/>
        </authorList>
    </citation>
    <scope>NUCLEOTIDE SEQUENCE [LARGE SCALE GENOMIC DNA]</scope>
    <source>
        <strain evidence="1 2">R-30</strain>
    </source>
</reference>
<accession>A0ABZ0PP47</accession>
<dbReference type="RefSeq" id="WP_318651186.1">
    <property type="nucleotide sequence ID" value="NZ_CP137852.1"/>
</dbReference>